<accession>A0A0G0H7U4</accession>
<dbReference type="SUPFAM" id="SSF46689">
    <property type="entry name" value="Homeodomain-like"/>
    <property type="match status" value="1"/>
</dbReference>
<dbReference type="EMBL" id="LBTJ01000015">
    <property type="protein sequence ID" value="KKQ38207.1"/>
    <property type="molecule type" value="Genomic_DNA"/>
</dbReference>
<gene>
    <name evidence="1" type="ORF">US54_C0015G0005</name>
</gene>
<dbReference type="Proteomes" id="UP000034471">
    <property type="component" value="Unassembled WGS sequence"/>
</dbReference>
<dbReference type="GO" id="GO:0003677">
    <property type="term" value="F:DNA binding"/>
    <property type="evidence" value="ECO:0007669"/>
    <property type="project" value="InterPro"/>
</dbReference>
<comment type="caution">
    <text evidence="1">The sequence shown here is derived from an EMBL/GenBank/DDBJ whole genome shotgun (WGS) entry which is preliminary data.</text>
</comment>
<evidence type="ECO:0008006" key="3">
    <source>
        <dbReference type="Google" id="ProtNLM"/>
    </source>
</evidence>
<dbReference type="Pfam" id="PF01527">
    <property type="entry name" value="HTH_Tnp_1"/>
    <property type="match status" value="1"/>
</dbReference>
<evidence type="ECO:0000313" key="1">
    <source>
        <dbReference type="EMBL" id="KKQ38207.1"/>
    </source>
</evidence>
<organism evidence="1 2">
    <name type="scientific">Candidatus Roizmanbacteria bacterium GW2011_GWA2_37_7</name>
    <dbReference type="NCBI Taxonomy" id="1618481"/>
    <lineage>
        <taxon>Bacteria</taxon>
        <taxon>Candidatus Roizmaniibacteriota</taxon>
    </lineage>
</organism>
<reference evidence="1 2" key="1">
    <citation type="journal article" date="2015" name="Nature">
        <title>rRNA introns, odd ribosomes, and small enigmatic genomes across a large radiation of phyla.</title>
        <authorList>
            <person name="Brown C.T."/>
            <person name="Hug L.A."/>
            <person name="Thomas B.C."/>
            <person name="Sharon I."/>
            <person name="Castelle C.J."/>
            <person name="Singh A."/>
            <person name="Wilkins M.J."/>
            <person name="Williams K.H."/>
            <person name="Banfield J.F."/>
        </authorList>
    </citation>
    <scope>NUCLEOTIDE SEQUENCE [LARGE SCALE GENOMIC DNA]</scope>
</reference>
<dbReference type="InterPro" id="IPR009057">
    <property type="entry name" value="Homeodomain-like_sf"/>
</dbReference>
<name>A0A0G0H7U4_9BACT</name>
<evidence type="ECO:0000313" key="2">
    <source>
        <dbReference type="Proteomes" id="UP000034471"/>
    </source>
</evidence>
<proteinExistence type="predicted"/>
<protein>
    <recommendedName>
        <fullName evidence="3">Transposase</fullName>
    </recommendedName>
</protein>
<dbReference type="GO" id="GO:0006313">
    <property type="term" value="P:DNA transposition"/>
    <property type="evidence" value="ECO:0007669"/>
    <property type="project" value="InterPro"/>
</dbReference>
<dbReference type="InterPro" id="IPR002514">
    <property type="entry name" value="Transposase_8"/>
</dbReference>
<dbReference type="STRING" id="1618481.US54_C0015G0005"/>
<dbReference type="AlphaFoldDB" id="A0A0G0H7U4"/>
<dbReference type="GO" id="GO:0004803">
    <property type="term" value="F:transposase activity"/>
    <property type="evidence" value="ECO:0007669"/>
    <property type="project" value="InterPro"/>
</dbReference>
<sequence>MKKMFTSEFKGKVALELVREADTMATICSRHEVHPTQAGLWKQRLLKGAYELFGDKSSERKIEEQQKLIDELYGQIGQLTHEVAWLKKKL</sequence>